<accession>A0ABQ9U313</accession>
<organism evidence="1 2">
    <name type="scientific">Saguinus oedipus</name>
    <name type="common">Cotton-top tamarin</name>
    <name type="synonym">Oedipomidas oedipus</name>
    <dbReference type="NCBI Taxonomy" id="9490"/>
    <lineage>
        <taxon>Eukaryota</taxon>
        <taxon>Metazoa</taxon>
        <taxon>Chordata</taxon>
        <taxon>Craniata</taxon>
        <taxon>Vertebrata</taxon>
        <taxon>Euteleostomi</taxon>
        <taxon>Mammalia</taxon>
        <taxon>Eutheria</taxon>
        <taxon>Euarchontoglires</taxon>
        <taxon>Primates</taxon>
        <taxon>Haplorrhini</taxon>
        <taxon>Platyrrhini</taxon>
        <taxon>Cebidae</taxon>
        <taxon>Callitrichinae</taxon>
        <taxon>Saguinus</taxon>
    </lineage>
</organism>
<dbReference type="EMBL" id="JASSZA010000016">
    <property type="protein sequence ID" value="KAK2091459.1"/>
    <property type="molecule type" value="Genomic_DNA"/>
</dbReference>
<gene>
    <name evidence="1" type="ORF">P7K49_030743</name>
</gene>
<evidence type="ECO:0000313" key="2">
    <source>
        <dbReference type="Proteomes" id="UP001266305"/>
    </source>
</evidence>
<reference evidence="1 2" key="1">
    <citation type="submission" date="2023-05" db="EMBL/GenBank/DDBJ databases">
        <title>B98-5 Cell Line De Novo Hybrid Assembly: An Optical Mapping Approach.</title>
        <authorList>
            <person name="Kananen K."/>
            <person name="Auerbach J.A."/>
            <person name="Kautto E."/>
            <person name="Blachly J.S."/>
        </authorList>
    </citation>
    <scope>NUCLEOTIDE SEQUENCE [LARGE SCALE GENOMIC DNA]</scope>
    <source>
        <strain evidence="1">B95-8</strain>
        <tissue evidence="1">Cell line</tissue>
    </source>
</reference>
<dbReference type="Proteomes" id="UP001266305">
    <property type="component" value="Unassembled WGS sequence"/>
</dbReference>
<protein>
    <submittedName>
        <fullName evidence="1">Uncharacterized protein</fullName>
    </submittedName>
</protein>
<name>A0ABQ9U313_SAGOE</name>
<comment type="caution">
    <text evidence="1">The sequence shown here is derived from an EMBL/GenBank/DDBJ whole genome shotgun (WGS) entry which is preliminary data.</text>
</comment>
<proteinExistence type="predicted"/>
<sequence>MSISVPARGGAALGGGTPAHPFVLRIREAPDDTCLQVTPTAPASPLATKCGLCQSSWPGLGHPRPWGAWPRPCTLELSPHGPAPGTVWSPDGTAVQTVTLASSRHLSRLGTATLSPEAPSGIGVIFSIHNNKE</sequence>
<keyword evidence="2" id="KW-1185">Reference proteome</keyword>
<evidence type="ECO:0000313" key="1">
    <source>
        <dbReference type="EMBL" id="KAK2091459.1"/>
    </source>
</evidence>